<dbReference type="OrthoDB" id="10264738at2759"/>
<dbReference type="AlphaFoldDB" id="A0A8B7P6X0"/>
<dbReference type="PROSITE" id="PS01032">
    <property type="entry name" value="PPM_1"/>
    <property type="match status" value="1"/>
</dbReference>
<dbReference type="GO" id="GO:0005739">
    <property type="term" value="C:mitochondrion"/>
    <property type="evidence" value="ECO:0007669"/>
    <property type="project" value="TreeGrafter"/>
</dbReference>
<dbReference type="PANTHER" id="PTHR13832:SF354">
    <property type="entry name" value="GM14138P"/>
    <property type="match status" value="1"/>
</dbReference>
<keyword evidence="3 4" id="KW-0904">Protein phosphatase</keyword>
<evidence type="ECO:0000256" key="2">
    <source>
        <dbReference type="ARBA" id="ARBA00022801"/>
    </source>
</evidence>
<dbReference type="KEGG" id="hazt:108677840"/>
<dbReference type="RefSeq" id="XP_018021622.1">
    <property type="nucleotide sequence ID" value="XM_018166133.2"/>
</dbReference>
<dbReference type="PROSITE" id="PS51746">
    <property type="entry name" value="PPM_2"/>
    <property type="match status" value="1"/>
</dbReference>
<sequence>MFNRLKSALYSAVGVEEDSPTFAENDIGQQNGAVAQDGPFSRSSRDKRLSYCRPAFLQLSSADEVSVTADHAMRPIICPRSFLPWDAGYAEAVNAGKSRHNEDQGCVHVGYLSRSLACKPSPPPSRSFSAKPGQDQSLIEPTSRAASVLGSSDCPPESSINSLLTSLNNESQAVSVDKDLVNGEMDENTPAHSEHGEKFSDPLQTPPSDFVLEDHHIETELSPDLGDSEDNIFNNSNANHFSIDCSNDESGDVHSHSRSECNGTDKGEPTTSHSSPSGSPHFFRSLPEDQLFVDEGSGKIGVSVPYYYFAVFDGHAGWGAAVYASQHLHHILHTNLCKVVEFIIPDLLKKDIPAWQQPVDTASVVTGALEQSFYFMDKKIEEDRQRVGVGGGCTACVALFIMGKLYVANAGDSRATACLHGKPHSMSYDFTPESENYRIRKHGAQHPDLLRGIYSPIEFVRRPLRRELGASVLCRQPYMARGWVYKKITEEDLKVPLVSGSGKRSRVMATIGVTRGFGDHDLKGQLTNVHIKPFLSCEPEVRILDLELEDLSDQDVLILATDGLWDIMTNERAVSTLLQSMERSLHHFPSSDPSRHKYRYMSAAQDLVMGARGKLTERNWRTSDNKHATIDDISVFVVPLKSYQEEHQKWKNWFEARASLMVGTGGAQLTGTQGTSVTNGTQESAQNGEPSASQSIINSQPKASSDELVEKEPKITNLHNVEQISLVDDNNRSSESNYQLDYDPAVIHTLTDSLGSVTLTDAAACAPVPGPSLVSNADTSFNLLSSQNCVNVAVTGTAPEPNGGENSMVDVSLTASTPEPSLSCGDNPKLGLVSIDSVGANTVLDQSYTAAADNSFIPVLATQSLDPGEGHPASTPDPCMVVPDGVASVDIALPIPKDSDLRPAFDDGISVPDLVCDDNCQDNSELSCL</sequence>
<keyword evidence="1" id="KW-0479">Metal-binding</keyword>
<feature type="region of interest" description="Disordered" evidence="5">
    <location>
        <begin position="174"/>
        <end position="209"/>
    </location>
</feature>
<dbReference type="Proteomes" id="UP000694843">
    <property type="component" value="Unplaced"/>
</dbReference>
<dbReference type="GO" id="GO:0046872">
    <property type="term" value="F:metal ion binding"/>
    <property type="evidence" value="ECO:0007669"/>
    <property type="project" value="UniProtKB-KW"/>
</dbReference>
<feature type="compositionally biased region" description="Polar residues" evidence="5">
    <location>
        <begin position="676"/>
        <end position="703"/>
    </location>
</feature>
<dbReference type="CDD" id="cd00143">
    <property type="entry name" value="PP2Cc"/>
    <property type="match status" value="1"/>
</dbReference>
<dbReference type="SUPFAM" id="SSF81606">
    <property type="entry name" value="PP2C-like"/>
    <property type="match status" value="1"/>
</dbReference>
<dbReference type="GO" id="GO:0004741">
    <property type="term" value="F:[pyruvate dehydrogenase (acetyl-transferring)]-phosphatase activity"/>
    <property type="evidence" value="ECO:0007669"/>
    <property type="project" value="TreeGrafter"/>
</dbReference>
<dbReference type="Gene3D" id="3.60.40.10">
    <property type="entry name" value="PPM-type phosphatase domain"/>
    <property type="match status" value="1"/>
</dbReference>
<accession>A0A8B7P6X0</accession>
<evidence type="ECO:0000256" key="1">
    <source>
        <dbReference type="ARBA" id="ARBA00022723"/>
    </source>
</evidence>
<feature type="region of interest" description="Disordered" evidence="5">
    <location>
        <begin position="118"/>
        <end position="162"/>
    </location>
</feature>
<keyword evidence="7" id="KW-1185">Reference proteome</keyword>
<dbReference type="InterPro" id="IPR000222">
    <property type="entry name" value="PP2C_BS"/>
</dbReference>
<feature type="domain" description="PPM-type phosphatase" evidence="6">
    <location>
        <begin position="270"/>
        <end position="640"/>
    </location>
</feature>
<dbReference type="Pfam" id="PF00481">
    <property type="entry name" value="PP2C"/>
    <property type="match status" value="2"/>
</dbReference>
<protein>
    <submittedName>
        <fullName evidence="8">Uncharacterized protein LOC108677840</fullName>
    </submittedName>
</protein>
<evidence type="ECO:0000259" key="6">
    <source>
        <dbReference type="PROSITE" id="PS51746"/>
    </source>
</evidence>
<dbReference type="InterPro" id="IPR015655">
    <property type="entry name" value="PP2C"/>
</dbReference>
<dbReference type="InterPro" id="IPR036457">
    <property type="entry name" value="PPM-type-like_dom_sf"/>
</dbReference>
<gene>
    <name evidence="8" type="primary">LOC108677840</name>
</gene>
<proteinExistence type="inferred from homology"/>
<feature type="compositionally biased region" description="Basic and acidic residues" evidence="5">
    <location>
        <begin position="251"/>
        <end position="268"/>
    </location>
</feature>
<evidence type="ECO:0000313" key="8">
    <source>
        <dbReference type="RefSeq" id="XP_018021622.1"/>
    </source>
</evidence>
<evidence type="ECO:0000256" key="5">
    <source>
        <dbReference type="SAM" id="MobiDB-lite"/>
    </source>
</evidence>
<evidence type="ECO:0000313" key="7">
    <source>
        <dbReference type="Proteomes" id="UP000694843"/>
    </source>
</evidence>
<organism evidence="7 8">
    <name type="scientific">Hyalella azteca</name>
    <name type="common">Amphipod</name>
    <dbReference type="NCBI Taxonomy" id="294128"/>
    <lineage>
        <taxon>Eukaryota</taxon>
        <taxon>Metazoa</taxon>
        <taxon>Ecdysozoa</taxon>
        <taxon>Arthropoda</taxon>
        <taxon>Crustacea</taxon>
        <taxon>Multicrustacea</taxon>
        <taxon>Malacostraca</taxon>
        <taxon>Eumalacostraca</taxon>
        <taxon>Peracarida</taxon>
        <taxon>Amphipoda</taxon>
        <taxon>Senticaudata</taxon>
        <taxon>Talitrida</taxon>
        <taxon>Talitroidea</taxon>
        <taxon>Hyalellidae</taxon>
        <taxon>Hyalella</taxon>
    </lineage>
</organism>
<evidence type="ECO:0000256" key="3">
    <source>
        <dbReference type="ARBA" id="ARBA00022912"/>
    </source>
</evidence>
<feature type="region of interest" description="Disordered" evidence="5">
    <location>
        <begin position="244"/>
        <end position="280"/>
    </location>
</feature>
<dbReference type="GeneID" id="108677840"/>
<dbReference type="PANTHER" id="PTHR13832">
    <property type="entry name" value="PROTEIN PHOSPHATASE 2C"/>
    <property type="match status" value="1"/>
</dbReference>
<comment type="similarity">
    <text evidence="4">Belongs to the PP2C family.</text>
</comment>
<evidence type="ECO:0000256" key="4">
    <source>
        <dbReference type="RuleBase" id="RU003465"/>
    </source>
</evidence>
<reference evidence="8" key="1">
    <citation type="submission" date="2025-08" db="UniProtKB">
        <authorList>
            <consortium name="RefSeq"/>
        </authorList>
    </citation>
    <scope>IDENTIFICATION</scope>
    <source>
        <tissue evidence="8">Whole organism</tissue>
    </source>
</reference>
<dbReference type="InterPro" id="IPR001932">
    <property type="entry name" value="PPM-type_phosphatase-like_dom"/>
</dbReference>
<dbReference type="SMART" id="SM00332">
    <property type="entry name" value="PP2Cc"/>
    <property type="match status" value="1"/>
</dbReference>
<name>A0A8B7P6X0_HYAAZ</name>
<keyword evidence="2 4" id="KW-0378">Hydrolase</keyword>
<feature type="region of interest" description="Disordered" evidence="5">
    <location>
        <begin position="667"/>
        <end position="708"/>
    </location>
</feature>
<dbReference type="OMA" id="WRTHNEE"/>